<evidence type="ECO:0000313" key="3">
    <source>
        <dbReference type="Proteomes" id="UP000811609"/>
    </source>
</evidence>
<protein>
    <recommendedName>
        <fullName evidence="1">HAT C-terminal dimerisation domain-containing protein</fullName>
    </recommendedName>
</protein>
<gene>
    <name evidence="2" type="ORF">CIPAW_04G166300</name>
</gene>
<dbReference type="InterPro" id="IPR055298">
    <property type="entry name" value="AtLOH3-like"/>
</dbReference>
<organism evidence="2 3">
    <name type="scientific">Carya illinoinensis</name>
    <name type="common">Pecan</name>
    <dbReference type="NCBI Taxonomy" id="32201"/>
    <lineage>
        <taxon>Eukaryota</taxon>
        <taxon>Viridiplantae</taxon>
        <taxon>Streptophyta</taxon>
        <taxon>Embryophyta</taxon>
        <taxon>Tracheophyta</taxon>
        <taxon>Spermatophyta</taxon>
        <taxon>Magnoliopsida</taxon>
        <taxon>eudicotyledons</taxon>
        <taxon>Gunneridae</taxon>
        <taxon>Pentapetalae</taxon>
        <taxon>rosids</taxon>
        <taxon>fabids</taxon>
        <taxon>Fagales</taxon>
        <taxon>Juglandaceae</taxon>
        <taxon>Carya</taxon>
    </lineage>
</organism>
<dbReference type="EMBL" id="CM031812">
    <property type="protein sequence ID" value="KAG6658504.1"/>
    <property type="molecule type" value="Genomic_DNA"/>
</dbReference>
<comment type="caution">
    <text evidence="2">The sequence shown here is derived from an EMBL/GenBank/DDBJ whole genome shotgun (WGS) entry which is preliminary data.</text>
</comment>
<feature type="domain" description="HAT C-terminal dimerisation" evidence="1">
    <location>
        <begin position="215"/>
        <end position="262"/>
    </location>
</feature>
<dbReference type="GO" id="GO:0046983">
    <property type="term" value="F:protein dimerization activity"/>
    <property type="evidence" value="ECO:0007669"/>
    <property type="project" value="InterPro"/>
</dbReference>
<name>A0A8T1QWI3_CARIL</name>
<proteinExistence type="predicted"/>
<dbReference type="InterPro" id="IPR008906">
    <property type="entry name" value="HATC_C_dom"/>
</dbReference>
<evidence type="ECO:0000259" key="1">
    <source>
        <dbReference type="Pfam" id="PF05699"/>
    </source>
</evidence>
<dbReference type="AlphaFoldDB" id="A0A8T1QWI3"/>
<sequence>MRLRLEKWINQIGTVQRARDIRWGIHFQSLCSWMRMFGATCSIINTISNEITNALCQSLQQNSQDIVNAISLISTTKILIQKLRDDRWEPLLVDVKSFCEQHQIDISNMNGHYTRAQGKFRRQVDKSLTTMKHYFRINIFTATIGFQLQPLNNRFNDHTIELLILSTTLNSKGVYKLFNIDDIYKLVEKFYPQDFTEKEKFLLRIQLQDYELDLICLVLTLPISTTSTEQAFSAIKLIKTRLCTRMKDKFLVDHVLVYIEKEIAKNCTSYMIVDKFYSTKDHRQA</sequence>
<dbReference type="PANTHER" id="PTHR11697">
    <property type="entry name" value="GENERAL TRANSCRIPTION FACTOR 2-RELATED ZINC FINGER PROTEIN"/>
    <property type="match status" value="1"/>
</dbReference>
<keyword evidence="3" id="KW-1185">Reference proteome</keyword>
<dbReference type="Proteomes" id="UP000811609">
    <property type="component" value="Chromosome 4"/>
</dbReference>
<reference evidence="2" key="1">
    <citation type="submission" date="2020-12" db="EMBL/GenBank/DDBJ databases">
        <title>WGS assembly of Carya illinoinensis cv. Pawnee.</title>
        <authorList>
            <person name="Platts A."/>
            <person name="Shu S."/>
            <person name="Wright S."/>
            <person name="Barry K."/>
            <person name="Edger P."/>
            <person name="Pires J.C."/>
            <person name="Schmutz J."/>
        </authorList>
    </citation>
    <scope>NUCLEOTIDE SEQUENCE</scope>
    <source>
        <tissue evidence="2">Leaf</tissue>
    </source>
</reference>
<dbReference type="PANTHER" id="PTHR11697:SF230">
    <property type="entry name" value="ZINC FINGER, MYM DOMAIN CONTAINING 1"/>
    <property type="match status" value="1"/>
</dbReference>
<evidence type="ECO:0000313" key="2">
    <source>
        <dbReference type="EMBL" id="KAG6658504.1"/>
    </source>
</evidence>
<dbReference type="Pfam" id="PF05699">
    <property type="entry name" value="Dimer_Tnp_hAT"/>
    <property type="match status" value="1"/>
</dbReference>
<accession>A0A8T1QWI3</accession>